<dbReference type="EMBL" id="JAQQWE010000001">
    <property type="protein sequence ID" value="KAK7965749.1"/>
    <property type="molecule type" value="Genomic_DNA"/>
</dbReference>
<evidence type="ECO:0000313" key="1">
    <source>
        <dbReference type="EMBL" id="KAK7965749.1"/>
    </source>
</evidence>
<evidence type="ECO:0000313" key="2">
    <source>
        <dbReference type="Proteomes" id="UP001391051"/>
    </source>
</evidence>
<dbReference type="Proteomes" id="UP001391051">
    <property type="component" value="Unassembled WGS sequence"/>
</dbReference>
<name>A0ABR1QST5_9PEZI</name>
<reference evidence="1 2" key="1">
    <citation type="submission" date="2023-01" db="EMBL/GenBank/DDBJ databases">
        <title>Analysis of 21 Apiospora genomes using comparative genomics revels a genus with tremendous synthesis potential of carbohydrate active enzymes and secondary metabolites.</title>
        <authorList>
            <person name="Sorensen T."/>
        </authorList>
    </citation>
    <scope>NUCLEOTIDE SEQUENCE [LARGE SCALE GENOMIC DNA]</scope>
    <source>
        <strain evidence="1 2">CBS 24483</strain>
    </source>
</reference>
<dbReference type="RefSeq" id="XP_066705141.1">
    <property type="nucleotide sequence ID" value="XM_066836248.1"/>
</dbReference>
<comment type="caution">
    <text evidence="1">The sequence shown here is derived from an EMBL/GenBank/DDBJ whole genome shotgun (WGS) entry which is preliminary data.</text>
</comment>
<proteinExistence type="predicted"/>
<dbReference type="GeneID" id="92069310"/>
<accession>A0ABR1QST5</accession>
<keyword evidence="2" id="KW-1185">Reference proteome</keyword>
<organism evidence="1 2">
    <name type="scientific">Apiospora aurea</name>
    <dbReference type="NCBI Taxonomy" id="335848"/>
    <lineage>
        <taxon>Eukaryota</taxon>
        <taxon>Fungi</taxon>
        <taxon>Dikarya</taxon>
        <taxon>Ascomycota</taxon>
        <taxon>Pezizomycotina</taxon>
        <taxon>Sordariomycetes</taxon>
        <taxon>Xylariomycetidae</taxon>
        <taxon>Amphisphaeriales</taxon>
        <taxon>Apiosporaceae</taxon>
        <taxon>Apiospora</taxon>
    </lineage>
</organism>
<sequence length="142" mass="14966">MRNYVAPSSLILFASLGMGSHIKHQTLPALSSTISARAPLSTSTGSRCGKGYTYCGYMLQADGHNFSPDVINKTYCDGLQSYCPNNVPKTSPNQAVFICMNDAPASIELMCACSGKCLDEPASNNIAHCDSACASPQKGCSD</sequence>
<protein>
    <submittedName>
        <fullName evidence="1">Uncharacterized protein</fullName>
    </submittedName>
</protein>
<gene>
    <name evidence="1" type="ORF">PG986_000026</name>
</gene>